<dbReference type="KEGG" id="epi:Q3V30_22585"/>
<name>A0AA50DQG0_9GAMM</name>
<protein>
    <submittedName>
        <fullName evidence="1">Uncharacterized protein</fullName>
    </submittedName>
</protein>
<evidence type="ECO:0000313" key="2">
    <source>
        <dbReference type="Proteomes" id="UP001228139"/>
    </source>
</evidence>
<dbReference type="Proteomes" id="UP001228139">
    <property type="component" value="Plasmid unnamed2"/>
</dbReference>
<accession>A0AA50DQG0</accession>
<proteinExistence type="predicted"/>
<keyword evidence="1" id="KW-0614">Plasmid</keyword>
<evidence type="ECO:0000313" key="1">
    <source>
        <dbReference type="EMBL" id="WLS81253.1"/>
    </source>
</evidence>
<keyword evidence="2" id="KW-1185">Reference proteome</keyword>
<gene>
    <name evidence="1" type="ORF">Q3V30_22585</name>
</gene>
<reference evidence="1 2" key="1">
    <citation type="submission" date="2023-07" db="EMBL/GenBank/DDBJ databases">
        <title>Pathogenic bacteria of pear tree diseases.</title>
        <authorList>
            <person name="Zhang Z."/>
            <person name="He L."/>
            <person name="Huang R."/>
        </authorList>
    </citation>
    <scope>NUCLEOTIDE SEQUENCE [LARGE SCALE GENOMIC DNA]</scope>
    <source>
        <strain evidence="1 2">DE2</strain>
        <plasmid evidence="1 2">unnamed2</plasmid>
    </source>
</reference>
<dbReference type="EMBL" id="CP132355">
    <property type="protein sequence ID" value="WLS81253.1"/>
    <property type="molecule type" value="Genomic_DNA"/>
</dbReference>
<sequence length="235" mass="27850">MEPDMEFMYPNIIDFFGTTLCHICHFTTNDLLNYADYDKYAEGNIQKSKLDVDNHIGLLLKKNDESAHDEIICSFSSEFQEFGDIYPSIHRKSMVIALYNFFEHQIKTLCIEVNRLLPADMSAKYFRDVCIKSYRRFLRREAGFDMKPGDILWEVWEDMLKVEQIRHVLVHSEGEIEENRVDRHADIKSYCKRKKCIRLHRYQILLDGVSLDIENYCTLRLFFVLPGCDKGDRPR</sequence>
<geneLocation type="plasmid" evidence="1 2">
    <name>unnamed2</name>
</geneLocation>
<dbReference type="AlphaFoldDB" id="A0AA50DQG0"/>
<organism evidence="1 2">
    <name type="scientific">Erwinia pyri</name>
    <dbReference type="NCBI Taxonomy" id="3062598"/>
    <lineage>
        <taxon>Bacteria</taxon>
        <taxon>Pseudomonadati</taxon>
        <taxon>Pseudomonadota</taxon>
        <taxon>Gammaproteobacteria</taxon>
        <taxon>Enterobacterales</taxon>
        <taxon>Erwiniaceae</taxon>
        <taxon>Erwinia</taxon>
    </lineage>
</organism>
<dbReference type="RefSeq" id="WP_306213637.1">
    <property type="nucleotide sequence ID" value="NZ_CP132355.1"/>
</dbReference>